<evidence type="ECO:0000313" key="8">
    <source>
        <dbReference type="Proteomes" id="UP000636960"/>
    </source>
</evidence>
<comment type="caution">
    <text evidence="7">The sequence shown here is derived from an EMBL/GenBank/DDBJ whole genome shotgun (WGS) entry which is preliminary data.</text>
</comment>
<protein>
    <submittedName>
        <fullName evidence="7">(2Fe-2S)-binding protein</fullName>
    </submittedName>
</protein>
<dbReference type="PROSITE" id="PS51296">
    <property type="entry name" value="RIESKE"/>
    <property type="match status" value="1"/>
</dbReference>
<evidence type="ECO:0000256" key="2">
    <source>
        <dbReference type="ARBA" id="ARBA00022723"/>
    </source>
</evidence>
<dbReference type="Gene3D" id="2.102.10.10">
    <property type="entry name" value="Rieske [2Fe-2S] iron-sulphur domain"/>
    <property type="match status" value="1"/>
</dbReference>
<evidence type="ECO:0000256" key="1">
    <source>
        <dbReference type="ARBA" id="ARBA00022714"/>
    </source>
</evidence>
<dbReference type="Proteomes" id="UP000636960">
    <property type="component" value="Unassembled WGS sequence"/>
</dbReference>
<dbReference type="Pfam" id="PF00355">
    <property type="entry name" value="Rieske"/>
    <property type="match status" value="1"/>
</dbReference>
<accession>A0A919N2D2</accession>
<keyword evidence="1" id="KW-0001">2Fe-2S</keyword>
<evidence type="ECO:0000259" key="6">
    <source>
        <dbReference type="PROSITE" id="PS51296"/>
    </source>
</evidence>
<dbReference type="AlphaFoldDB" id="A0A919N2D2"/>
<dbReference type="SUPFAM" id="SSF50022">
    <property type="entry name" value="ISP domain"/>
    <property type="match status" value="1"/>
</dbReference>
<keyword evidence="3" id="KW-0560">Oxidoreductase</keyword>
<evidence type="ECO:0000256" key="4">
    <source>
        <dbReference type="ARBA" id="ARBA00023004"/>
    </source>
</evidence>
<sequence>MTALEAIERRFLRHVWFPVARRDDVGEAPVRATLLGTDLVVYQAGDRVVVAAGHCPHRGMAMWLGRPTADGLECPYHGWVFAADDGRCVRIPSLPDGTAAGPPRLRTYPVAVAYGHVWTSLAEPYLPMPEPAVPADRGWRFAYGVPHDLRCGMRQLTENFRDISHFPFVHAGTMGDQARRVVDPYRVVRDGWRLRWGMTTDLGGTALGGNTALANKIRLTHGVVLPMAATVHTEFPDGGRRFLAQFATPLDQDGGRVRLFWTLGIDHIVREKHGVDMNEMWDYERRIFEEDYPIVENQVPAEAPLDLRSQQHTAADRYSVVYRRTYAELLRAFAADTGTQS</sequence>
<dbReference type="RefSeq" id="WP_203786503.1">
    <property type="nucleotide sequence ID" value="NZ_BOMV01000073.1"/>
</dbReference>
<dbReference type="InterPro" id="IPR044043">
    <property type="entry name" value="VanA_C_cat"/>
</dbReference>
<keyword evidence="4" id="KW-0408">Iron</keyword>
<evidence type="ECO:0000313" key="7">
    <source>
        <dbReference type="EMBL" id="GIE99517.1"/>
    </source>
</evidence>
<evidence type="ECO:0000256" key="5">
    <source>
        <dbReference type="ARBA" id="ARBA00023014"/>
    </source>
</evidence>
<keyword evidence="2" id="KW-0479">Metal-binding</keyword>
<dbReference type="GO" id="GO:0004497">
    <property type="term" value="F:monooxygenase activity"/>
    <property type="evidence" value="ECO:0007669"/>
    <property type="project" value="UniProtKB-ARBA"/>
</dbReference>
<dbReference type="GO" id="GO:0051537">
    <property type="term" value="F:2 iron, 2 sulfur cluster binding"/>
    <property type="evidence" value="ECO:0007669"/>
    <property type="project" value="UniProtKB-KW"/>
</dbReference>
<reference evidence="7" key="1">
    <citation type="submission" date="2021-01" db="EMBL/GenBank/DDBJ databases">
        <title>Whole genome shotgun sequence of Actinoplanes rishiriensis NBRC 108556.</title>
        <authorList>
            <person name="Komaki H."/>
            <person name="Tamura T."/>
        </authorList>
    </citation>
    <scope>NUCLEOTIDE SEQUENCE</scope>
    <source>
        <strain evidence="7">NBRC 108556</strain>
    </source>
</reference>
<organism evidence="7 8">
    <name type="scientific">Paractinoplanes rishiriensis</name>
    <dbReference type="NCBI Taxonomy" id="1050105"/>
    <lineage>
        <taxon>Bacteria</taxon>
        <taxon>Bacillati</taxon>
        <taxon>Actinomycetota</taxon>
        <taxon>Actinomycetes</taxon>
        <taxon>Micromonosporales</taxon>
        <taxon>Micromonosporaceae</taxon>
        <taxon>Paractinoplanes</taxon>
    </lineage>
</organism>
<gene>
    <name evidence="7" type="ORF">Ari01nite_69820</name>
</gene>
<dbReference type="InterPro" id="IPR050584">
    <property type="entry name" value="Cholesterol_7-desaturase"/>
</dbReference>
<dbReference type="InterPro" id="IPR017941">
    <property type="entry name" value="Rieske_2Fe-2S"/>
</dbReference>
<dbReference type="GO" id="GO:0016705">
    <property type="term" value="F:oxidoreductase activity, acting on paired donors, with incorporation or reduction of molecular oxygen"/>
    <property type="evidence" value="ECO:0007669"/>
    <property type="project" value="UniProtKB-ARBA"/>
</dbReference>
<dbReference type="GO" id="GO:0046872">
    <property type="term" value="F:metal ion binding"/>
    <property type="evidence" value="ECO:0007669"/>
    <property type="project" value="UniProtKB-KW"/>
</dbReference>
<name>A0A919N2D2_9ACTN</name>
<dbReference type="Pfam" id="PF19112">
    <property type="entry name" value="VanA_C"/>
    <property type="match status" value="1"/>
</dbReference>
<dbReference type="InterPro" id="IPR036922">
    <property type="entry name" value="Rieske_2Fe-2S_sf"/>
</dbReference>
<evidence type="ECO:0000256" key="3">
    <source>
        <dbReference type="ARBA" id="ARBA00023002"/>
    </source>
</evidence>
<dbReference type="PANTHER" id="PTHR21266">
    <property type="entry name" value="IRON-SULFUR DOMAIN CONTAINING PROTEIN"/>
    <property type="match status" value="1"/>
</dbReference>
<proteinExistence type="predicted"/>
<feature type="domain" description="Rieske" evidence="6">
    <location>
        <begin position="16"/>
        <end position="119"/>
    </location>
</feature>
<dbReference type="SUPFAM" id="SSF55961">
    <property type="entry name" value="Bet v1-like"/>
    <property type="match status" value="1"/>
</dbReference>
<keyword evidence="8" id="KW-1185">Reference proteome</keyword>
<keyword evidence="5" id="KW-0411">Iron-sulfur</keyword>
<dbReference type="EMBL" id="BOMV01000073">
    <property type="protein sequence ID" value="GIE99517.1"/>
    <property type="molecule type" value="Genomic_DNA"/>
</dbReference>
<dbReference type="PANTHER" id="PTHR21266:SF60">
    <property type="entry name" value="3-KETOSTEROID-9-ALPHA-MONOOXYGENASE, OXYGENASE COMPONENT"/>
    <property type="match status" value="1"/>
</dbReference>
<dbReference type="Gene3D" id="3.90.380.10">
    <property type="entry name" value="Naphthalene 1,2-dioxygenase Alpha Subunit, Chain A, domain 1"/>
    <property type="match status" value="1"/>
</dbReference>